<proteinExistence type="predicted"/>
<sequence>MIISSAKPFEEVLELLKDEDDIFIIGCSACAAKLHVGGEPEVLNMRQRLEEAGKHVVGWCIPSAACSVASFDSLMEKNPAIKDAKTVLVMACGSGVSIVSQIVELAVYPSNNTESLGGRSQGEIIPELCAMCGDCKVYYFGGICPKGQCPKQLLNGPCGGSIEGKCEVDPEKDCVWELIYSRLEKIGRLDLLEKVWTCEEVTG</sequence>
<dbReference type="RefSeq" id="WP_176966130.1">
    <property type="nucleotide sequence ID" value="NZ_CP058215.1"/>
</dbReference>
<accession>A0A7D5EAP6</accession>
<organism evidence="2 3">
    <name type="scientific">Methanolobus zinderi</name>
    <dbReference type="NCBI Taxonomy" id="536044"/>
    <lineage>
        <taxon>Archaea</taxon>
        <taxon>Methanobacteriati</taxon>
        <taxon>Methanobacteriota</taxon>
        <taxon>Stenosarchaea group</taxon>
        <taxon>Methanomicrobia</taxon>
        <taxon>Methanosarcinales</taxon>
        <taxon>Methanosarcinaceae</taxon>
        <taxon>Methanolobus</taxon>
    </lineage>
</organism>
<dbReference type="InterPro" id="IPR022026">
    <property type="entry name" value="DUF5981"/>
</dbReference>
<feature type="domain" description="Methylene-tetrahydrofolate reductase C-terminal-like" evidence="1">
    <location>
        <begin position="108"/>
        <end position="200"/>
    </location>
</feature>
<evidence type="ECO:0000313" key="3">
    <source>
        <dbReference type="Proteomes" id="UP000509594"/>
    </source>
</evidence>
<evidence type="ECO:0000313" key="2">
    <source>
        <dbReference type="EMBL" id="QLC51075.1"/>
    </source>
</evidence>
<dbReference type="OrthoDB" id="28177at2157"/>
<gene>
    <name evidence="2" type="ORF">HWN40_13010</name>
</gene>
<dbReference type="Pfam" id="PF12225">
    <property type="entry name" value="DUF5981"/>
    <property type="match status" value="1"/>
</dbReference>
<dbReference type="PANTHER" id="PTHR38755:SF1">
    <property type="entry name" value="METHYLENE-TETRAHYDROFOLATE REDUCTASE C-TERMINAL DOMAIN-CONTAINING PROTEIN"/>
    <property type="match status" value="1"/>
</dbReference>
<dbReference type="KEGG" id="mzi:HWN40_13010"/>
<dbReference type="EMBL" id="CP058215">
    <property type="protein sequence ID" value="QLC51075.1"/>
    <property type="molecule type" value="Genomic_DNA"/>
</dbReference>
<reference evidence="2 3" key="1">
    <citation type="submission" date="2020-06" db="EMBL/GenBank/DDBJ databases">
        <title>Methanolobus halotolerans sp. nov., isolated from a saline lake Tus in Siberia.</title>
        <authorList>
            <person name="Shen Y."/>
            <person name="Chen S.-C."/>
            <person name="Lai M.-C."/>
            <person name="Huang H.-H."/>
            <person name="Chiu H.-H."/>
            <person name="Tang S.-L."/>
            <person name="Rogozin D.Y."/>
            <person name="Degermendzhy A.G."/>
        </authorList>
    </citation>
    <scope>NUCLEOTIDE SEQUENCE [LARGE SCALE GENOMIC DNA]</scope>
    <source>
        <strain evidence="2 3">DSM 21339</strain>
    </source>
</reference>
<dbReference type="GeneID" id="55822611"/>
<dbReference type="PANTHER" id="PTHR38755">
    <property type="entry name" value="5,10-METHYLENETETRAHYDROFOLATE REDUCTASE"/>
    <property type="match status" value="1"/>
</dbReference>
<evidence type="ECO:0000259" key="1">
    <source>
        <dbReference type="Pfam" id="PF12225"/>
    </source>
</evidence>
<keyword evidence="3" id="KW-1185">Reference proteome</keyword>
<dbReference type="AlphaFoldDB" id="A0A7D5EAP6"/>
<protein>
    <submittedName>
        <fullName evidence="2">Methylenetetrahydrofolate reductase C-terminal domain-containing protein</fullName>
    </submittedName>
</protein>
<name>A0A7D5EAP6_9EURY</name>
<dbReference type="Proteomes" id="UP000509594">
    <property type="component" value="Chromosome"/>
</dbReference>